<evidence type="ECO:0000313" key="3">
    <source>
        <dbReference type="EMBL" id="VDM51318.1"/>
    </source>
</evidence>
<dbReference type="CDD" id="cd05380">
    <property type="entry name" value="CAP_euk"/>
    <property type="match status" value="1"/>
</dbReference>
<evidence type="ECO:0000259" key="2">
    <source>
        <dbReference type="SMART" id="SM00198"/>
    </source>
</evidence>
<keyword evidence="4" id="KW-1185">Reference proteome</keyword>
<name>A0A183VGX7_TOXCA</name>
<proteinExistence type="predicted"/>
<gene>
    <name evidence="3" type="ORF">TCNE_LOCUS19997</name>
</gene>
<evidence type="ECO:0000256" key="1">
    <source>
        <dbReference type="SAM" id="MobiDB-lite"/>
    </source>
</evidence>
<dbReference type="SMART" id="SM00198">
    <property type="entry name" value="SCP"/>
    <property type="match status" value="1"/>
</dbReference>
<dbReference type="WBParaSite" id="TCNE_0002000101-mRNA-1">
    <property type="protein sequence ID" value="TCNE_0002000101-mRNA-1"/>
    <property type="gene ID" value="TCNE_0002000101"/>
</dbReference>
<evidence type="ECO:0000313" key="4">
    <source>
        <dbReference type="Proteomes" id="UP000050794"/>
    </source>
</evidence>
<dbReference type="InterPro" id="IPR035940">
    <property type="entry name" value="CAP_sf"/>
</dbReference>
<feature type="region of interest" description="Disordered" evidence="1">
    <location>
        <begin position="1"/>
        <end position="21"/>
    </location>
</feature>
<dbReference type="InterPro" id="IPR014044">
    <property type="entry name" value="CAP_dom"/>
</dbReference>
<accession>A0A183VGX7</accession>
<dbReference type="Gene3D" id="3.40.33.10">
    <property type="entry name" value="CAP"/>
    <property type="match status" value="1"/>
</dbReference>
<reference evidence="5" key="1">
    <citation type="submission" date="2016-06" db="UniProtKB">
        <authorList>
            <consortium name="WormBaseParasite"/>
        </authorList>
    </citation>
    <scope>IDENTIFICATION</scope>
</reference>
<protein>
    <submittedName>
        <fullName evidence="5">SCP domain-containing protein</fullName>
    </submittedName>
</protein>
<dbReference type="EMBL" id="UYWY01027937">
    <property type="protein sequence ID" value="VDM51318.1"/>
    <property type="molecule type" value="Genomic_DNA"/>
</dbReference>
<dbReference type="Proteomes" id="UP000050794">
    <property type="component" value="Unassembled WGS sequence"/>
</dbReference>
<sequence>MTKFEDKKSDDSGQFKRCPSKELTDSHRQLILTEHNSRRSSLARGIQRTANGFAPKASQLYKLVYDCELEKLSQVSAHTCKYVASGYYNDFEENVYTFGRNQLTSNLCFLSTRSFITIPWSITVTKSMRPLNGL</sequence>
<evidence type="ECO:0000313" key="5">
    <source>
        <dbReference type="WBParaSite" id="TCNE_0002000101-mRNA-1"/>
    </source>
</evidence>
<dbReference type="SUPFAM" id="SSF55797">
    <property type="entry name" value="PR-1-like"/>
    <property type="match status" value="1"/>
</dbReference>
<reference evidence="3 4" key="2">
    <citation type="submission" date="2018-11" db="EMBL/GenBank/DDBJ databases">
        <authorList>
            <consortium name="Pathogen Informatics"/>
        </authorList>
    </citation>
    <scope>NUCLEOTIDE SEQUENCE [LARGE SCALE GENOMIC DNA]</scope>
</reference>
<organism evidence="4 5">
    <name type="scientific">Toxocara canis</name>
    <name type="common">Canine roundworm</name>
    <dbReference type="NCBI Taxonomy" id="6265"/>
    <lineage>
        <taxon>Eukaryota</taxon>
        <taxon>Metazoa</taxon>
        <taxon>Ecdysozoa</taxon>
        <taxon>Nematoda</taxon>
        <taxon>Chromadorea</taxon>
        <taxon>Rhabditida</taxon>
        <taxon>Spirurina</taxon>
        <taxon>Ascaridomorpha</taxon>
        <taxon>Ascaridoidea</taxon>
        <taxon>Toxocaridae</taxon>
        <taxon>Toxocara</taxon>
    </lineage>
</organism>
<dbReference type="AlphaFoldDB" id="A0A183VGX7"/>
<feature type="domain" description="SCP" evidence="2">
    <location>
        <begin position="26"/>
        <end position="132"/>
    </location>
</feature>